<dbReference type="OrthoDB" id="9759785at2"/>
<accession>A0A1P8ULR8</accession>
<dbReference type="SUPFAM" id="SSF52518">
    <property type="entry name" value="Thiamin diphosphate-binding fold (THDP-binding)"/>
    <property type="match status" value="2"/>
</dbReference>
<dbReference type="Pfam" id="PF00676">
    <property type="entry name" value="E1_dh"/>
    <property type="match status" value="1"/>
</dbReference>
<organism evidence="13 14">
    <name type="scientific">Acidihalobacter ferrooxydans</name>
    <dbReference type="NCBI Taxonomy" id="1765967"/>
    <lineage>
        <taxon>Bacteria</taxon>
        <taxon>Pseudomonadati</taxon>
        <taxon>Pseudomonadota</taxon>
        <taxon>Gammaproteobacteria</taxon>
        <taxon>Chromatiales</taxon>
        <taxon>Ectothiorhodospiraceae</taxon>
        <taxon>Acidihalobacter</taxon>
    </lineage>
</organism>
<dbReference type="Pfam" id="PF16078">
    <property type="entry name" value="2-oxogl_dehyd_N"/>
    <property type="match status" value="1"/>
</dbReference>
<evidence type="ECO:0000256" key="8">
    <source>
        <dbReference type="ARBA" id="ARBA00023052"/>
    </source>
</evidence>
<dbReference type="InterPro" id="IPR029061">
    <property type="entry name" value="THDP-binding"/>
</dbReference>
<evidence type="ECO:0000256" key="9">
    <source>
        <dbReference type="ARBA" id="ARBA00023152"/>
    </source>
</evidence>
<dbReference type="Gene3D" id="3.40.50.11610">
    <property type="entry name" value="Multifunctional 2-oxoglutarate metabolism enzyme, C-terminal domain"/>
    <property type="match status" value="1"/>
</dbReference>
<sequence length="930" mass="104833">MEAQWAGSLLFGSNADYLETLYEAYLRAPDSVDARWRAYFEQLPQVNGHTRETAHSAIRAAFVQHGRSLRPATVITQDHESKQLRVQKLIAAYRSLGHTCADIDPLQLYQPPALEELTLEYYGLDAADLDTRFRTASLTDDSHDTLREIIERLQETYCGPVGAEYMHIASMPKKRWLQQQLESSRARVELDRDQRLYLLQRLTAAEALERHLHSKYIGQKRFSLEGGEGLIPLLDTLIEKAAAEGIRETVIGMAHRGRLNVLINIMGKSPQELFHEFEGLHDDKLRAGDVKYHLGFSSDRLTAAGPIHLALAFNPSHLEIVGPVVEGSVRARQDRRGDREGREVMPIVIHGDAAFAGQGVVMETLNMSQTRGFATKGTVHIVVNNQIGFTTSMSADARSSQYCTDIAKMIGAPILHVNGDHPEALVFVTRLALDYRMRYGEDVIIDLVCYRRHGHNEADEPRATQPVMYHRIQELPTTRERYAAALAKSGLIEPDTGERMLEEARARLESGPPLVSMSDIHTHADPAHTANWAPYYNADPNSECDTAVPLDRLQSLAARLQVIPEGFELQGRVAKIMEDRRKMAAGALPMDWGFAEIMAYATLVTEGHPVRLCGQDTGRGTFFHRHAVLHNQLRREAYVPLRQLDPEQADFLVIDSLLSEEAVLAFEYGYATASPEALVIWEAQFGDFANGAQVVIDQFISSGEEKWGRLCGLTLLLPHGYEGQGAEHSSARLERFLQLCANDNMQVCYPTTPAQVFHMLRRQILRRLRKPLIVMSPKSLLRHKQAVSSLDDLTGGSFQEVIQETDALVSKEVGTVVLCSGRVYYDLLERRRNDERHDLAILRIEQLYPFPERELKQALRRYTNAERFVWCQEEPINQGAWISVRDKLQRVIGGERRLDCVARPEAAAPAVGYFELHTRQLHDLLNAVFV</sequence>
<dbReference type="InterPro" id="IPR042179">
    <property type="entry name" value="KGD_C_sf"/>
</dbReference>
<dbReference type="Pfam" id="PF16870">
    <property type="entry name" value="OxoGdeHyase_C"/>
    <property type="match status" value="1"/>
</dbReference>
<proteinExistence type="inferred from homology"/>
<evidence type="ECO:0000313" key="13">
    <source>
        <dbReference type="EMBL" id="APZ44763.1"/>
    </source>
</evidence>
<dbReference type="EMBL" id="CP019434">
    <property type="protein sequence ID" value="APZ44763.1"/>
    <property type="molecule type" value="Genomic_DNA"/>
</dbReference>
<dbReference type="SMART" id="SM00861">
    <property type="entry name" value="Transket_pyr"/>
    <property type="match status" value="1"/>
</dbReference>
<dbReference type="PIRSF" id="PIRSF000157">
    <property type="entry name" value="Oxoglu_dh_E1"/>
    <property type="match status" value="1"/>
</dbReference>
<dbReference type="RefSeq" id="WP_076838671.1">
    <property type="nucleotide sequence ID" value="NZ_CP019434.1"/>
</dbReference>
<keyword evidence="7" id="KW-0560">Oxidoreductase</keyword>
<dbReference type="Gene3D" id="1.10.287.1150">
    <property type="entry name" value="TPP helical domain"/>
    <property type="match status" value="1"/>
</dbReference>
<dbReference type="GO" id="GO:0030976">
    <property type="term" value="F:thiamine pyrophosphate binding"/>
    <property type="evidence" value="ECO:0007669"/>
    <property type="project" value="InterPro"/>
</dbReference>
<evidence type="ECO:0000256" key="7">
    <source>
        <dbReference type="ARBA" id="ARBA00023002"/>
    </source>
</evidence>
<dbReference type="Proteomes" id="UP000243807">
    <property type="component" value="Chromosome"/>
</dbReference>
<dbReference type="GO" id="GO:0004591">
    <property type="term" value="F:oxoglutarate dehydrogenase (succinyl-transferring) activity"/>
    <property type="evidence" value="ECO:0007669"/>
    <property type="project" value="UniProtKB-EC"/>
</dbReference>
<dbReference type="InterPro" id="IPR032106">
    <property type="entry name" value="2-oxogl_dehyd_N"/>
</dbReference>
<dbReference type="GO" id="GO:0045252">
    <property type="term" value="C:oxoglutarate dehydrogenase complex"/>
    <property type="evidence" value="ECO:0007669"/>
    <property type="project" value="TreeGrafter"/>
</dbReference>
<dbReference type="GO" id="GO:0006099">
    <property type="term" value="P:tricarboxylic acid cycle"/>
    <property type="evidence" value="ECO:0007669"/>
    <property type="project" value="TreeGrafter"/>
</dbReference>
<comment type="function">
    <text evidence="2">E1 component of the 2-oxoglutarate dehydrogenase (OGDH) complex which catalyzes the decarboxylation of 2-oxoglutarate, the first step in the conversion of 2-oxoglutarate to succinyl-CoA and CO(2).</text>
</comment>
<evidence type="ECO:0000256" key="5">
    <source>
        <dbReference type="ARBA" id="ARBA00012280"/>
    </source>
</evidence>
<dbReference type="Gene3D" id="3.40.50.970">
    <property type="match status" value="1"/>
</dbReference>
<dbReference type="Pfam" id="PF02779">
    <property type="entry name" value="Transket_pyr"/>
    <property type="match status" value="1"/>
</dbReference>
<keyword evidence="14" id="KW-1185">Reference proteome</keyword>
<dbReference type="InterPro" id="IPR031717">
    <property type="entry name" value="ODO-1/KGD_C"/>
</dbReference>
<evidence type="ECO:0000256" key="6">
    <source>
        <dbReference type="ARBA" id="ARBA00013321"/>
    </source>
</evidence>
<dbReference type="PANTHER" id="PTHR23152:SF4">
    <property type="entry name" value="2-OXOADIPATE DEHYDROGENASE COMPLEX COMPONENT E1"/>
    <property type="match status" value="1"/>
</dbReference>
<evidence type="ECO:0000256" key="3">
    <source>
        <dbReference type="ARBA" id="ARBA00006936"/>
    </source>
</evidence>
<dbReference type="GO" id="GO:0005829">
    <property type="term" value="C:cytosol"/>
    <property type="evidence" value="ECO:0007669"/>
    <property type="project" value="TreeGrafter"/>
</dbReference>
<dbReference type="GO" id="GO:0006096">
    <property type="term" value="P:glycolytic process"/>
    <property type="evidence" value="ECO:0007669"/>
    <property type="project" value="UniProtKB-KW"/>
</dbReference>
<dbReference type="STRING" id="1765967.BW247_15630"/>
<dbReference type="FunFam" id="3.40.50.12470:FF:000009">
    <property type="entry name" value="2-oxoglutarate dehydrogenase E1 component"/>
    <property type="match status" value="1"/>
</dbReference>
<evidence type="ECO:0000256" key="11">
    <source>
        <dbReference type="ARBA" id="ARBA00051911"/>
    </source>
</evidence>
<gene>
    <name evidence="13" type="ORF">BW247_15630</name>
</gene>
<dbReference type="FunFam" id="1.10.287.1150:FF:000004">
    <property type="entry name" value="2-oxoglutarate dehydrogenase E1 component"/>
    <property type="match status" value="1"/>
</dbReference>
<evidence type="ECO:0000313" key="14">
    <source>
        <dbReference type="Proteomes" id="UP000243807"/>
    </source>
</evidence>
<evidence type="ECO:0000256" key="10">
    <source>
        <dbReference type="ARBA" id="ARBA00030680"/>
    </source>
</evidence>
<dbReference type="NCBIfam" id="NF008907">
    <property type="entry name" value="PRK12270.1"/>
    <property type="match status" value="1"/>
</dbReference>
<feature type="domain" description="Transketolase-like pyrimidine-binding" evidence="12">
    <location>
        <begin position="590"/>
        <end position="783"/>
    </location>
</feature>
<evidence type="ECO:0000256" key="1">
    <source>
        <dbReference type="ARBA" id="ARBA00001964"/>
    </source>
</evidence>
<dbReference type="CDD" id="cd02016">
    <property type="entry name" value="TPP_E1_OGDC_like"/>
    <property type="match status" value="1"/>
</dbReference>
<dbReference type="InterPro" id="IPR001017">
    <property type="entry name" value="DH_E1"/>
</dbReference>
<dbReference type="PANTHER" id="PTHR23152">
    <property type="entry name" value="2-OXOGLUTARATE DEHYDROGENASE"/>
    <property type="match status" value="1"/>
</dbReference>
<dbReference type="NCBIfam" id="TIGR00239">
    <property type="entry name" value="2oxo_dh_E1"/>
    <property type="match status" value="1"/>
</dbReference>
<keyword evidence="8" id="KW-0786">Thiamine pyrophosphate</keyword>
<comment type="subunit">
    <text evidence="4">Homodimer. Part of the 2-oxoglutarate dehydrogenase (OGDH) complex composed of E1 (2-oxoglutarate dehydrogenase), E2 (dihydrolipoamide succinyltransferase) and E3 (dihydrolipoamide dehydrogenase); the complex contains multiple copies of the three enzymatic components (E1, E2 and E3).</text>
</comment>
<name>A0A1P8ULR8_9GAMM</name>
<dbReference type="Gene3D" id="3.40.50.12470">
    <property type="match status" value="1"/>
</dbReference>
<keyword evidence="9" id="KW-0324">Glycolysis</keyword>
<dbReference type="AlphaFoldDB" id="A0A1P8ULR8"/>
<protein>
    <recommendedName>
        <fullName evidence="6">2-oxoglutarate dehydrogenase E1 component</fullName>
        <ecNumber evidence="5">1.2.4.2</ecNumber>
    </recommendedName>
    <alternativeName>
        <fullName evidence="10">Alpha-ketoglutarate dehydrogenase</fullName>
    </alternativeName>
</protein>
<evidence type="ECO:0000256" key="4">
    <source>
        <dbReference type="ARBA" id="ARBA00011301"/>
    </source>
</evidence>
<comment type="similarity">
    <text evidence="3">Belongs to the alpha-ketoglutarate dehydrogenase family.</text>
</comment>
<evidence type="ECO:0000256" key="2">
    <source>
        <dbReference type="ARBA" id="ARBA00003906"/>
    </source>
</evidence>
<dbReference type="KEGG" id="afy:BW247_15630"/>
<reference evidence="13 14" key="1">
    <citation type="submission" date="2017-01" db="EMBL/GenBank/DDBJ databases">
        <title>Draft sequence of Acidihalobacter ferrooxidans strain DSM 14175 (strain V8).</title>
        <authorList>
            <person name="Khaleque H.N."/>
            <person name="Ramsay J.P."/>
            <person name="Murphy R.J.T."/>
            <person name="Kaksonen A.H."/>
            <person name="Boxall N.J."/>
            <person name="Watkin E.L.J."/>
        </authorList>
    </citation>
    <scope>NUCLEOTIDE SEQUENCE [LARGE SCALE GENOMIC DNA]</scope>
    <source>
        <strain evidence="13 14">V8</strain>
    </source>
</reference>
<dbReference type="EC" id="1.2.4.2" evidence="5"/>
<comment type="cofactor">
    <cofactor evidence="1">
        <name>thiamine diphosphate</name>
        <dbReference type="ChEBI" id="CHEBI:58937"/>
    </cofactor>
</comment>
<dbReference type="InterPro" id="IPR011603">
    <property type="entry name" value="2oxoglutarate_DH_E1"/>
</dbReference>
<dbReference type="InterPro" id="IPR005475">
    <property type="entry name" value="Transketolase-like_Pyr-bd"/>
</dbReference>
<comment type="catalytic activity">
    <reaction evidence="11">
        <text>N(6)-[(R)-lipoyl]-L-lysyl-[protein] + 2-oxoglutarate + H(+) = N(6)-[(R)-S(8)-succinyldihydrolipoyl]-L-lysyl-[protein] + CO2</text>
        <dbReference type="Rhea" id="RHEA:12188"/>
        <dbReference type="Rhea" id="RHEA-COMP:10474"/>
        <dbReference type="Rhea" id="RHEA-COMP:20092"/>
        <dbReference type="ChEBI" id="CHEBI:15378"/>
        <dbReference type="ChEBI" id="CHEBI:16526"/>
        <dbReference type="ChEBI" id="CHEBI:16810"/>
        <dbReference type="ChEBI" id="CHEBI:83099"/>
        <dbReference type="ChEBI" id="CHEBI:83120"/>
        <dbReference type="EC" id="1.2.4.2"/>
    </reaction>
</comment>
<evidence type="ECO:0000259" key="12">
    <source>
        <dbReference type="SMART" id="SM00861"/>
    </source>
</evidence>
<dbReference type="NCBIfam" id="NF006914">
    <property type="entry name" value="PRK09404.1"/>
    <property type="match status" value="1"/>
</dbReference>